<comment type="similarity">
    <text evidence="7">Belongs to the YfgM family.</text>
</comment>
<evidence type="ECO:0000256" key="2">
    <source>
        <dbReference type="ARBA" id="ARBA00022475"/>
    </source>
</evidence>
<keyword evidence="9" id="KW-0802">TPR repeat</keyword>
<evidence type="ECO:0000259" key="11">
    <source>
        <dbReference type="Pfam" id="PF09976"/>
    </source>
</evidence>
<gene>
    <name evidence="12" type="ORF">ORQ98_00835</name>
</gene>
<dbReference type="PANTHER" id="PTHR38035:SF1">
    <property type="entry name" value="ANCILLARY SECYEG TRANSLOCON SUBUNIT"/>
    <property type="match status" value="1"/>
</dbReference>
<organism evidence="12 13">
    <name type="scientific">Spartinivicinus poritis</name>
    <dbReference type="NCBI Taxonomy" id="2994640"/>
    <lineage>
        <taxon>Bacteria</taxon>
        <taxon>Pseudomonadati</taxon>
        <taxon>Pseudomonadota</taxon>
        <taxon>Gammaproteobacteria</taxon>
        <taxon>Oceanospirillales</taxon>
        <taxon>Zooshikellaceae</taxon>
        <taxon>Spartinivicinus</taxon>
    </lineage>
</organism>
<evidence type="ECO:0000313" key="12">
    <source>
        <dbReference type="EMBL" id="MDE1460500.1"/>
    </source>
</evidence>
<dbReference type="InterPro" id="IPR011990">
    <property type="entry name" value="TPR-like_helical_dom_sf"/>
</dbReference>
<keyword evidence="4 10" id="KW-1133">Transmembrane helix</keyword>
<evidence type="ECO:0000256" key="6">
    <source>
        <dbReference type="ARBA" id="ARBA00023186"/>
    </source>
</evidence>
<dbReference type="InterPro" id="IPR026039">
    <property type="entry name" value="YfgM"/>
</dbReference>
<proteinExistence type="inferred from homology"/>
<dbReference type="InterPro" id="IPR019734">
    <property type="entry name" value="TPR_rpt"/>
</dbReference>
<name>A0ABT5U2P5_9GAMM</name>
<dbReference type="PANTHER" id="PTHR38035">
    <property type="entry name" value="UPF0070 PROTEIN YFGM"/>
    <property type="match status" value="1"/>
</dbReference>
<dbReference type="SUPFAM" id="SSF48452">
    <property type="entry name" value="TPR-like"/>
    <property type="match status" value="1"/>
</dbReference>
<evidence type="ECO:0000256" key="9">
    <source>
        <dbReference type="PROSITE-ProRule" id="PRU00339"/>
    </source>
</evidence>
<protein>
    <recommendedName>
        <fullName evidence="8">Ancillary SecYEG translocon subunit</fullName>
    </recommendedName>
</protein>
<keyword evidence="5 10" id="KW-0472">Membrane</keyword>
<keyword evidence="2" id="KW-1003">Cell membrane</keyword>
<dbReference type="InterPro" id="IPR018704">
    <property type="entry name" value="SecYEG/CpoB_TPR"/>
</dbReference>
<keyword evidence="13" id="KW-1185">Reference proteome</keyword>
<accession>A0ABT5U2P5</accession>
<evidence type="ECO:0000313" key="13">
    <source>
        <dbReference type="Proteomes" id="UP001528823"/>
    </source>
</evidence>
<dbReference type="EMBL" id="JAPMOU010000001">
    <property type="protein sequence ID" value="MDE1460500.1"/>
    <property type="molecule type" value="Genomic_DNA"/>
</dbReference>
<feature type="domain" description="Ancillary SecYEG translocon subunit/Cell division coordinator CpoB TPR" evidence="11">
    <location>
        <begin position="15"/>
        <end position="218"/>
    </location>
</feature>
<comment type="subcellular location">
    <subcellularLocation>
        <location evidence="1">Cell membrane</location>
        <topology evidence="1">Single-pass type II membrane protein</topology>
    </subcellularLocation>
</comment>
<dbReference type="Pfam" id="PF09976">
    <property type="entry name" value="TPR_21"/>
    <property type="match status" value="1"/>
</dbReference>
<evidence type="ECO:0000256" key="1">
    <source>
        <dbReference type="ARBA" id="ARBA00004401"/>
    </source>
</evidence>
<keyword evidence="3 10" id="KW-0812">Transmembrane</keyword>
<dbReference type="PROSITE" id="PS50005">
    <property type="entry name" value="TPR"/>
    <property type="match status" value="1"/>
</dbReference>
<evidence type="ECO:0000256" key="10">
    <source>
        <dbReference type="SAM" id="Phobius"/>
    </source>
</evidence>
<reference evidence="12 13" key="1">
    <citation type="submission" date="2022-11" db="EMBL/GenBank/DDBJ databases">
        <title>Spartinivicinus poritis sp. nov., isolated from scleractinian coral Porites lutea.</title>
        <authorList>
            <person name="Zhang G."/>
            <person name="Cai L."/>
            <person name="Wei Q."/>
        </authorList>
    </citation>
    <scope>NUCLEOTIDE SEQUENCE [LARGE SCALE GENOMIC DNA]</scope>
    <source>
        <strain evidence="12 13">A2-2</strain>
    </source>
</reference>
<dbReference type="Proteomes" id="UP001528823">
    <property type="component" value="Unassembled WGS sequence"/>
</dbReference>
<evidence type="ECO:0000256" key="7">
    <source>
        <dbReference type="ARBA" id="ARBA00024197"/>
    </source>
</evidence>
<evidence type="ECO:0000256" key="8">
    <source>
        <dbReference type="ARBA" id="ARBA00024235"/>
    </source>
</evidence>
<sequence length="220" mass="24127">MEAYRTEEEQLEALKKWWKENGTAILVGISVALAGVFGYKGWQNHKLSVAAEASAIYSDLLEVSSKSAQGELSDEDKSSLEHLANQLKTEFSDTTYAVFAAFVKAKQAVAEKDLAAAKTELEWVLKQDVDTNLKLVAKLRLARVIFAESTDQADKALALVEKVDAGKFTANYESFKGDVYLAQGNQAKARDAYQKALDASKDNGQPNLFVQVKLDDLAAQ</sequence>
<comment type="caution">
    <text evidence="12">The sequence shown here is derived from an EMBL/GenBank/DDBJ whole genome shotgun (WGS) entry which is preliminary data.</text>
</comment>
<feature type="repeat" description="TPR" evidence="9">
    <location>
        <begin position="170"/>
        <end position="203"/>
    </location>
</feature>
<dbReference type="Gene3D" id="1.25.40.10">
    <property type="entry name" value="Tetratricopeptide repeat domain"/>
    <property type="match status" value="1"/>
</dbReference>
<evidence type="ECO:0000256" key="3">
    <source>
        <dbReference type="ARBA" id="ARBA00022692"/>
    </source>
</evidence>
<dbReference type="RefSeq" id="WP_274686873.1">
    <property type="nucleotide sequence ID" value="NZ_JAPMOU010000001.1"/>
</dbReference>
<dbReference type="PIRSF" id="PIRSF006170">
    <property type="entry name" value="YfgM"/>
    <property type="match status" value="1"/>
</dbReference>
<feature type="transmembrane region" description="Helical" evidence="10">
    <location>
        <begin position="22"/>
        <end position="39"/>
    </location>
</feature>
<evidence type="ECO:0000256" key="4">
    <source>
        <dbReference type="ARBA" id="ARBA00022989"/>
    </source>
</evidence>
<keyword evidence="6" id="KW-0143">Chaperone</keyword>
<evidence type="ECO:0000256" key="5">
    <source>
        <dbReference type="ARBA" id="ARBA00023136"/>
    </source>
</evidence>